<proteinExistence type="predicted"/>
<dbReference type="PANTHER" id="PTHR39962:SF1">
    <property type="entry name" value="LPXI FAMILY PROTEIN"/>
    <property type="match status" value="1"/>
</dbReference>
<name>A0A1H5SEX1_9RHOB</name>
<dbReference type="InterPro" id="IPR041255">
    <property type="entry name" value="LpxI_N"/>
</dbReference>
<dbReference type="EMBL" id="FNVD01000001">
    <property type="protein sequence ID" value="SEF48964.1"/>
    <property type="molecule type" value="Genomic_DNA"/>
</dbReference>
<dbReference type="AlphaFoldDB" id="A0A1H5SEX1"/>
<evidence type="ECO:0000313" key="4">
    <source>
        <dbReference type="Proteomes" id="UP000236742"/>
    </source>
</evidence>
<dbReference type="RefSeq" id="WP_104006481.1">
    <property type="nucleotide sequence ID" value="NZ_FNVD01000001.1"/>
</dbReference>
<dbReference type="InterPro" id="IPR043167">
    <property type="entry name" value="LpxI_C_sf"/>
</dbReference>
<dbReference type="OrthoDB" id="9789836at2"/>
<reference evidence="3 4" key="1">
    <citation type="submission" date="2016-10" db="EMBL/GenBank/DDBJ databases">
        <authorList>
            <person name="de Groot N.N."/>
        </authorList>
    </citation>
    <scope>NUCLEOTIDE SEQUENCE [LARGE SCALE GENOMIC DNA]</scope>
    <source>
        <strain evidence="3 4">DSM 23413</strain>
    </source>
</reference>
<evidence type="ECO:0000259" key="1">
    <source>
        <dbReference type="Pfam" id="PF06230"/>
    </source>
</evidence>
<dbReference type="Proteomes" id="UP000236742">
    <property type="component" value="Unassembled WGS sequence"/>
</dbReference>
<feature type="domain" description="LpxI N-terminal" evidence="2">
    <location>
        <begin position="2"/>
        <end position="125"/>
    </location>
</feature>
<keyword evidence="4" id="KW-1185">Reference proteome</keyword>
<organism evidence="3 4">
    <name type="scientific">Jhaorihella thermophila</name>
    <dbReference type="NCBI Taxonomy" id="488547"/>
    <lineage>
        <taxon>Bacteria</taxon>
        <taxon>Pseudomonadati</taxon>
        <taxon>Pseudomonadota</taxon>
        <taxon>Alphaproteobacteria</taxon>
        <taxon>Rhodobacterales</taxon>
        <taxon>Paracoccaceae</taxon>
        <taxon>Jhaorihella</taxon>
    </lineage>
</organism>
<evidence type="ECO:0000313" key="3">
    <source>
        <dbReference type="EMBL" id="SEF48964.1"/>
    </source>
</evidence>
<evidence type="ECO:0000259" key="2">
    <source>
        <dbReference type="Pfam" id="PF17930"/>
    </source>
</evidence>
<accession>A0A1H5SEX1</accession>
<evidence type="ECO:0008006" key="5">
    <source>
        <dbReference type="Google" id="ProtNLM"/>
    </source>
</evidence>
<dbReference type="Pfam" id="PF17930">
    <property type="entry name" value="LpxI_N"/>
    <property type="match status" value="1"/>
</dbReference>
<feature type="domain" description="LpxI C-terminal" evidence="1">
    <location>
        <begin position="128"/>
        <end position="258"/>
    </location>
</feature>
<dbReference type="Gene3D" id="3.40.50.20">
    <property type="match status" value="1"/>
</dbReference>
<gene>
    <name evidence="3" type="ORF">SAMN05421751_101482</name>
</gene>
<dbReference type="Gene3D" id="3.40.140.80">
    <property type="match status" value="1"/>
</dbReference>
<dbReference type="PANTHER" id="PTHR39962">
    <property type="entry name" value="BLL4848 PROTEIN"/>
    <property type="match status" value="1"/>
</dbReference>
<dbReference type="InterPro" id="IPR010415">
    <property type="entry name" value="LpxI_C"/>
</dbReference>
<protein>
    <recommendedName>
        <fullName evidence="5">Phosphatidate cytidylyltransferase</fullName>
    </recommendedName>
</protein>
<dbReference type="Pfam" id="PF06230">
    <property type="entry name" value="LpxI_C"/>
    <property type="match status" value="1"/>
</dbReference>
<sequence>MLALIAGTGRLPQQVVGALGVRPLVCALEGFLPEGVEVDRRFRIEHLGSFVAELTAQGVDEICLAGAIRRVPVEPGLIDAATMPLVPILQQALAGGDDAALRAVMGIFERAGMTVRAAHEIAPELLPPAGVPTRAAPDAAERSDATRAEAVVAAMGQVDIGQSCAVRGGQVLAVEGVFGTDWMLESLRQRPDGTGGILFKAPKPGQDRRADLPAIGPETIRGAAVAGLNGVVIEAQGVMVLDRAEVIAECDRLDLFLWVRGAGE</sequence>
<dbReference type="InterPro" id="IPR053174">
    <property type="entry name" value="LpxI"/>
</dbReference>